<accession>A0A395LJ78</accession>
<keyword evidence="2" id="KW-1185">Reference proteome</keyword>
<dbReference type="AlphaFoldDB" id="A0A395LJ78"/>
<proteinExistence type="predicted"/>
<reference evidence="1 2" key="1">
    <citation type="submission" date="2018-07" db="EMBL/GenBank/DDBJ databases">
        <title>Erythrobacter nanhaiensis sp. nov., a novel member of the genus Erythrobacter isolated from the South China Sea.</title>
        <authorList>
            <person name="Chen X."/>
            <person name="Liu J."/>
        </authorList>
    </citation>
    <scope>NUCLEOTIDE SEQUENCE [LARGE SCALE GENOMIC DNA]</scope>
    <source>
        <strain evidence="1 2">S-5</strain>
    </source>
</reference>
<dbReference type="Proteomes" id="UP000254101">
    <property type="component" value="Unassembled WGS sequence"/>
</dbReference>
<comment type="caution">
    <text evidence="1">The sequence shown here is derived from an EMBL/GenBank/DDBJ whole genome shotgun (WGS) entry which is preliminary data.</text>
</comment>
<protein>
    <submittedName>
        <fullName evidence="1">Uncharacterized protein</fullName>
    </submittedName>
</protein>
<name>A0A395LJ78_9SPHN</name>
<evidence type="ECO:0000313" key="1">
    <source>
        <dbReference type="EMBL" id="RDS76972.1"/>
    </source>
</evidence>
<dbReference type="EMBL" id="QRBB01000001">
    <property type="protein sequence ID" value="RDS76972.1"/>
    <property type="molecule type" value="Genomic_DNA"/>
</dbReference>
<gene>
    <name evidence="1" type="ORF">DL238_04685</name>
</gene>
<organism evidence="1 2">
    <name type="scientific">Alteriqipengyuania lutimaris</name>
    <dbReference type="NCBI Taxonomy" id="1538146"/>
    <lineage>
        <taxon>Bacteria</taxon>
        <taxon>Pseudomonadati</taxon>
        <taxon>Pseudomonadota</taxon>
        <taxon>Alphaproteobacteria</taxon>
        <taxon>Sphingomonadales</taxon>
        <taxon>Erythrobacteraceae</taxon>
        <taxon>Alteriqipengyuania</taxon>
    </lineage>
</organism>
<sequence length="65" mass="6741">MGRAPAALASDTMLRTIDHRQMTSAMPTPSSEPWADRPAGATAILPCARYGARFGADLVATGALP</sequence>
<evidence type="ECO:0000313" key="2">
    <source>
        <dbReference type="Proteomes" id="UP000254101"/>
    </source>
</evidence>